<keyword evidence="2" id="KW-0479">Metal-binding</keyword>
<dbReference type="PANTHER" id="PTHR37984:SF7">
    <property type="entry name" value="INTEGRASE CATALYTIC DOMAIN-CONTAINING PROTEIN"/>
    <property type="match status" value="1"/>
</dbReference>
<dbReference type="EMBL" id="JAWQEG010000286">
    <property type="protein sequence ID" value="KAK3892110.1"/>
    <property type="molecule type" value="Genomic_DNA"/>
</dbReference>
<sequence>MENQVEQLTALLVQQAEMARQAQEESRRREGRLNDVLEQLISRQVGNPGREDSQAGAVEATPQHVKFSPSAALTPHLSSSASLREFDAWRHKFRGYVALTKVTSLPLVQQKAILTSMLDDEWTRTLRYVVDVADGAQLEEVLDAMEAHLRGQRNVIVDRREFYSRVQQQGEAFDDFLCAIKEMVNFCDFCDHCIDNRLRDRIVVGIRDEEALKRMLQEKHLQLQSAIDICRASENANMSRAVIRDHASQSLCKVSRYKHEKTPHHSTKDKVSLCHRCGRKSHKEKQMCKALDKDCLNCGKKGHFAAVCWNNPRTPSVTKQFQARAPVSKVRARDVHQILAGVYTNKVSARPAPKVLINATHPRGRDAVVWTPDSGAEATVMGLDVAKSLGIPQTLLEAPSCGVLFAAGDYPLTCLGSFTSQLELGDRSTSTVVTVIKEVTGALLSWYDSVALGILPSDFPAQIKSIKESKATESLPASPPIVLPRWPHNHDPTEAEREEHVKTIIKAFPRVFDTSHTLREMDGGPMRIELTDDAVPFAVTASRTIPYSWRDDIRAQIDELLAKDIIAKVDYPTVWCHPIVPLAKKTSGVRLCVDLTRLNRYVKRPTYPVQSPHDVVARIGRTHRKGMASVSSHFAPDALSRSPVEDCADGESGSDNEVDTQDPLHTVVSAALNAVCEDGTRLAPLKDQTLEKIRAASEKDLEYQALKERIVSGFPEHRHDLEPELRPFWGVRSLLSVDEEFIVYGPRLIIPHSLRRETLSRLHESHQGIDRTKRRARQTVYWPGIDRDIENIVSSCQQCRPLLPKQQNEPLWQDDDPPIRVFQSTSADYFHVAGRTYLVYVDRMSGWPYVSSCPRHASAAHLITALRNAPRADGRSPSQVLFGHPMRSAVPAHHRSFAPEWQRAADDCDITAEHIKVKAKERYDTTARQLPRLHLGSYVDVQDHASGRWDRVGVIVGIGSRRDYLIKMGSGRIMWRNRKFLRPHHPMLSETIPRHKATPEEREHGSPVDPAPPHPTTTDLGEKRAANLPRRSHRQRRAPQRLEMQWRTKTYDNK</sequence>
<feature type="region of interest" description="Disordered" evidence="3">
    <location>
        <begin position="989"/>
        <end position="1054"/>
    </location>
</feature>
<dbReference type="PANTHER" id="PTHR37984">
    <property type="entry name" value="PROTEIN CBG26694"/>
    <property type="match status" value="1"/>
</dbReference>
<dbReference type="InterPro" id="IPR001878">
    <property type="entry name" value="Znf_CCHC"/>
</dbReference>
<evidence type="ECO:0000256" key="1">
    <source>
        <dbReference type="ARBA" id="ARBA00012493"/>
    </source>
</evidence>
<evidence type="ECO:0000313" key="5">
    <source>
        <dbReference type="EMBL" id="KAK3892110.1"/>
    </source>
</evidence>
<evidence type="ECO:0000259" key="4">
    <source>
        <dbReference type="PROSITE" id="PS50158"/>
    </source>
</evidence>
<dbReference type="Gene3D" id="1.10.340.70">
    <property type="match status" value="1"/>
</dbReference>
<dbReference type="EC" id="2.7.7.49" evidence="1"/>
<dbReference type="InterPro" id="IPR050951">
    <property type="entry name" value="Retrovirus_Pol_polyprotein"/>
</dbReference>
<dbReference type="InterPro" id="IPR043502">
    <property type="entry name" value="DNA/RNA_pol_sf"/>
</dbReference>
<gene>
    <name evidence="5" type="ORF">Pcinc_004077</name>
</gene>
<dbReference type="GO" id="GO:0003676">
    <property type="term" value="F:nucleic acid binding"/>
    <property type="evidence" value="ECO:0007669"/>
    <property type="project" value="InterPro"/>
</dbReference>
<dbReference type="SUPFAM" id="SSF56672">
    <property type="entry name" value="DNA/RNA polymerases"/>
    <property type="match status" value="1"/>
</dbReference>
<evidence type="ECO:0000256" key="3">
    <source>
        <dbReference type="SAM" id="MobiDB-lite"/>
    </source>
</evidence>
<dbReference type="InterPro" id="IPR041588">
    <property type="entry name" value="Integrase_H2C2"/>
</dbReference>
<dbReference type="Pfam" id="PF17921">
    <property type="entry name" value="Integrase_H2C2"/>
    <property type="match status" value="1"/>
</dbReference>
<dbReference type="PROSITE" id="PS50158">
    <property type="entry name" value="ZF_CCHC"/>
    <property type="match status" value="1"/>
</dbReference>
<keyword evidence="2" id="KW-0862">Zinc</keyword>
<feature type="domain" description="CCHC-type" evidence="4">
    <location>
        <begin position="295"/>
        <end position="308"/>
    </location>
</feature>
<proteinExistence type="predicted"/>
<feature type="compositionally biased region" description="Acidic residues" evidence="3">
    <location>
        <begin position="646"/>
        <end position="660"/>
    </location>
</feature>
<dbReference type="FunFam" id="1.10.340.70:FF:000003">
    <property type="entry name" value="Protein CBG25708"/>
    <property type="match status" value="1"/>
</dbReference>
<feature type="compositionally biased region" description="Basic and acidic residues" evidence="3">
    <location>
        <begin position="1044"/>
        <end position="1054"/>
    </location>
</feature>
<accession>A0AAE1GG50</accession>
<feature type="compositionally biased region" description="Basic and acidic residues" evidence="3">
    <location>
        <begin position="997"/>
        <end position="1006"/>
    </location>
</feature>
<reference evidence="5" key="1">
    <citation type="submission" date="2023-10" db="EMBL/GenBank/DDBJ databases">
        <title>Genome assemblies of two species of porcelain crab, Petrolisthes cinctipes and Petrolisthes manimaculis (Anomura: Porcellanidae).</title>
        <authorList>
            <person name="Angst P."/>
        </authorList>
    </citation>
    <scope>NUCLEOTIDE SEQUENCE</scope>
    <source>
        <strain evidence="5">PB745_01</strain>
        <tissue evidence="5">Gill</tissue>
    </source>
</reference>
<dbReference type="Gene3D" id="3.10.10.10">
    <property type="entry name" value="HIV Type 1 Reverse Transcriptase, subunit A, domain 1"/>
    <property type="match status" value="1"/>
</dbReference>
<protein>
    <recommendedName>
        <fullName evidence="1">RNA-directed DNA polymerase</fullName>
        <ecNumber evidence="1">2.7.7.49</ecNumber>
    </recommendedName>
</protein>
<name>A0AAE1GG50_PETCI</name>
<keyword evidence="6" id="KW-1185">Reference proteome</keyword>
<evidence type="ECO:0000313" key="6">
    <source>
        <dbReference type="Proteomes" id="UP001286313"/>
    </source>
</evidence>
<feature type="region of interest" description="Disordered" evidence="3">
    <location>
        <begin position="42"/>
        <end position="61"/>
    </location>
</feature>
<feature type="region of interest" description="Disordered" evidence="3">
    <location>
        <begin position="630"/>
        <end position="660"/>
    </location>
</feature>
<dbReference type="GO" id="GO:0008270">
    <property type="term" value="F:zinc ion binding"/>
    <property type="evidence" value="ECO:0007669"/>
    <property type="project" value="UniProtKB-KW"/>
</dbReference>
<feature type="compositionally biased region" description="Basic residues" evidence="3">
    <location>
        <begin position="1030"/>
        <end position="1039"/>
    </location>
</feature>
<dbReference type="Proteomes" id="UP001286313">
    <property type="component" value="Unassembled WGS sequence"/>
</dbReference>
<organism evidence="5 6">
    <name type="scientific">Petrolisthes cinctipes</name>
    <name type="common">Flat porcelain crab</name>
    <dbReference type="NCBI Taxonomy" id="88211"/>
    <lineage>
        <taxon>Eukaryota</taxon>
        <taxon>Metazoa</taxon>
        <taxon>Ecdysozoa</taxon>
        <taxon>Arthropoda</taxon>
        <taxon>Crustacea</taxon>
        <taxon>Multicrustacea</taxon>
        <taxon>Malacostraca</taxon>
        <taxon>Eumalacostraca</taxon>
        <taxon>Eucarida</taxon>
        <taxon>Decapoda</taxon>
        <taxon>Pleocyemata</taxon>
        <taxon>Anomura</taxon>
        <taxon>Galatheoidea</taxon>
        <taxon>Porcellanidae</taxon>
        <taxon>Petrolisthes</taxon>
    </lineage>
</organism>
<dbReference type="GO" id="GO:0003964">
    <property type="term" value="F:RNA-directed DNA polymerase activity"/>
    <property type="evidence" value="ECO:0007669"/>
    <property type="project" value="UniProtKB-EC"/>
</dbReference>
<dbReference type="AlphaFoldDB" id="A0AAE1GG50"/>
<evidence type="ECO:0000256" key="2">
    <source>
        <dbReference type="PROSITE-ProRule" id="PRU00047"/>
    </source>
</evidence>
<comment type="caution">
    <text evidence="5">The sequence shown here is derived from an EMBL/GenBank/DDBJ whole genome shotgun (WGS) entry which is preliminary data.</text>
</comment>
<keyword evidence="2" id="KW-0863">Zinc-finger</keyword>
<dbReference type="SMART" id="SM00343">
    <property type="entry name" value="ZnF_C2HC"/>
    <property type="match status" value="2"/>
</dbReference>